<dbReference type="Proteomes" id="UP001216907">
    <property type="component" value="Unassembled WGS sequence"/>
</dbReference>
<comment type="caution">
    <text evidence="1">The sequence shown here is derived from an EMBL/GenBank/DDBJ whole genome shotgun (WGS) entry which is preliminary data.</text>
</comment>
<organism evidence="1 2">
    <name type="scientific">Paludisphaera mucosa</name>
    <dbReference type="NCBI Taxonomy" id="3030827"/>
    <lineage>
        <taxon>Bacteria</taxon>
        <taxon>Pseudomonadati</taxon>
        <taxon>Planctomycetota</taxon>
        <taxon>Planctomycetia</taxon>
        <taxon>Isosphaerales</taxon>
        <taxon>Isosphaeraceae</taxon>
        <taxon>Paludisphaera</taxon>
    </lineage>
</organism>
<dbReference type="SUPFAM" id="SSF48371">
    <property type="entry name" value="ARM repeat"/>
    <property type="match status" value="1"/>
</dbReference>
<dbReference type="Pfam" id="PF08713">
    <property type="entry name" value="DNA_alkylation"/>
    <property type="match status" value="1"/>
</dbReference>
<dbReference type="InterPro" id="IPR014825">
    <property type="entry name" value="DNA_alkylation"/>
</dbReference>
<sequence length="235" mass="25704">MTAQEVLDELKTLGKPSIKKVLINHGACEPFFGVSVEDIKKIQKRIKKDHALALELYETGISDAMYLAGLIVDDARMTKADLNRWVKAASWSMLSESTVPWVASEGPHGWAMGLEWIESKTETIAAAGWSTLGAVLKIKPDHELELAKIGELLDRVAGTIHDQPNRVRLQMNGFVIDAGSFVAALTDRSLEVSDRIGLVKVNMGETACKVPGARESIEKIRAAGKLGKKRKTVKC</sequence>
<proteinExistence type="predicted"/>
<dbReference type="InterPro" id="IPR016024">
    <property type="entry name" value="ARM-type_fold"/>
</dbReference>
<gene>
    <name evidence="1" type="ORF">PZE19_21805</name>
</gene>
<dbReference type="PANTHER" id="PTHR41291:SF1">
    <property type="entry name" value="DNA ALKYLATION REPAIR PROTEIN"/>
    <property type="match status" value="1"/>
</dbReference>
<protein>
    <submittedName>
        <fullName evidence="1">DNA alkylation repair protein</fullName>
    </submittedName>
</protein>
<accession>A0ABT6FG03</accession>
<reference evidence="1 2" key="1">
    <citation type="submission" date="2023-03" db="EMBL/GenBank/DDBJ databases">
        <title>Paludisphaera mucosa sp. nov. a novel planctomycete from northern fen.</title>
        <authorList>
            <person name="Ivanova A."/>
        </authorList>
    </citation>
    <scope>NUCLEOTIDE SEQUENCE [LARGE SCALE GENOMIC DNA]</scope>
    <source>
        <strain evidence="1 2">Pla2</strain>
    </source>
</reference>
<dbReference type="PANTHER" id="PTHR41291">
    <property type="entry name" value="DNA ALKYLATION REPAIR PROTEIN"/>
    <property type="match status" value="1"/>
</dbReference>
<dbReference type="RefSeq" id="WP_277862714.1">
    <property type="nucleotide sequence ID" value="NZ_JARRAG010000002.1"/>
</dbReference>
<dbReference type="EMBL" id="JARRAG010000002">
    <property type="protein sequence ID" value="MDG3006416.1"/>
    <property type="molecule type" value="Genomic_DNA"/>
</dbReference>
<dbReference type="Gene3D" id="1.25.10.90">
    <property type="match status" value="1"/>
</dbReference>
<evidence type="ECO:0000313" key="2">
    <source>
        <dbReference type="Proteomes" id="UP001216907"/>
    </source>
</evidence>
<name>A0ABT6FG03_9BACT</name>
<keyword evidence="2" id="KW-1185">Reference proteome</keyword>
<evidence type="ECO:0000313" key="1">
    <source>
        <dbReference type="EMBL" id="MDG3006416.1"/>
    </source>
</evidence>